<dbReference type="OrthoDB" id="298344at2759"/>
<evidence type="ECO:0000256" key="7">
    <source>
        <dbReference type="ARBA" id="ARBA00023015"/>
    </source>
</evidence>
<evidence type="ECO:0000256" key="10">
    <source>
        <dbReference type="SAM" id="MobiDB-lite"/>
    </source>
</evidence>
<dbReference type="InterPro" id="IPR018866">
    <property type="entry name" value="Znf-4CXXC_R1"/>
</dbReference>
<feature type="domain" description="DDT" evidence="11">
    <location>
        <begin position="371"/>
        <end position="436"/>
    </location>
</feature>
<keyword evidence="6" id="KW-0832">Ubl conjugation</keyword>
<accession>A0A9Q0GK81</accession>
<keyword evidence="7" id="KW-0805">Transcription regulation</keyword>
<dbReference type="InterPro" id="IPR028942">
    <property type="entry name" value="WHIM1_dom"/>
</dbReference>
<dbReference type="InterPro" id="IPR018501">
    <property type="entry name" value="DDT_dom"/>
</dbReference>
<dbReference type="SMART" id="SM00571">
    <property type="entry name" value="DDT"/>
    <property type="match status" value="1"/>
</dbReference>
<dbReference type="AlphaFoldDB" id="A0A9Q0GK81"/>
<evidence type="ECO:0000259" key="11">
    <source>
        <dbReference type="PROSITE" id="PS50827"/>
    </source>
</evidence>
<evidence type="ECO:0000256" key="8">
    <source>
        <dbReference type="ARBA" id="ARBA00023163"/>
    </source>
</evidence>
<keyword evidence="8" id="KW-0804">Transcription</keyword>
<feature type="region of interest" description="Disordered" evidence="10">
    <location>
        <begin position="152"/>
        <end position="173"/>
    </location>
</feature>
<dbReference type="InterPro" id="IPR040221">
    <property type="entry name" value="CDCA7/CDA7L"/>
</dbReference>
<organism evidence="12 13">
    <name type="scientific">Turnera subulata</name>
    <dbReference type="NCBI Taxonomy" id="218843"/>
    <lineage>
        <taxon>Eukaryota</taxon>
        <taxon>Viridiplantae</taxon>
        <taxon>Streptophyta</taxon>
        <taxon>Embryophyta</taxon>
        <taxon>Tracheophyta</taxon>
        <taxon>Spermatophyta</taxon>
        <taxon>Magnoliopsida</taxon>
        <taxon>eudicotyledons</taxon>
        <taxon>Gunneridae</taxon>
        <taxon>Pentapetalae</taxon>
        <taxon>rosids</taxon>
        <taxon>fabids</taxon>
        <taxon>Malpighiales</taxon>
        <taxon>Passifloraceae</taxon>
        <taxon>Turnera</taxon>
    </lineage>
</organism>
<feature type="region of interest" description="Disordered" evidence="10">
    <location>
        <begin position="192"/>
        <end position="283"/>
    </location>
</feature>
<evidence type="ECO:0000313" key="13">
    <source>
        <dbReference type="Proteomes" id="UP001141552"/>
    </source>
</evidence>
<evidence type="ECO:0000256" key="4">
    <source>
        <dbReference type="ARBA" id="ARBA00022499"/>
    </source>
</evidence>
<evidence type="ECO:0000256" key="6">
    <source>
        <dbReference type="ARBA" id="ARBA00022843"/>
    </source>
</evidence>
<protein>
    <recommendedName>
        <fullName evidence="11">DDT domain-containing protein</fullName>
    </recommendedName>
</protein>
<feature type="region of interest" description="Disordered" evidence="10">
    <location>
        <begin position="1"/>
        <end position="25"/>
    </location>
</feature>
<evidence type="ECO:0000313" key="12">
    <source>
        <dbReference type="EMBL" id="KAJ4850074.1"/>
    </source>
</evidence>
<dbReference type="Pfam" id="PF10497">
    <property type="entry name" value="zf-4CXXC_R1"/>
    <property type="match status" value="1"/>
</dbReference>
<sequence length="679" mass="75391">MVGVAVTAPAAPENEVKEKKSRTKSPGLRVIGNRIYDSQNGKTCHQCRQKTMDFTAICTNQKGDKPCPIRFCRKCLLNRYGENAEEVALLADWKCPKCRDICNCSVCMKKKGHKPTGILVHTAKENGFTSVSELLRVKGAENFVHNKIAKPMDASPKKPVRKDPVVAATGGKLGKENSFDLNMDLKLNSEDLKPISNKKSKKTKREGLKEVSNSNKEGSTKLKESGQKKRRITEKVSENVANLDENVQSVKCKDSSTKKAKSKTHQEEVSGEAVKTNGNSSVGVSDKKMLKMESQVMSNKGVKTKRKKAPKDCDENLNGATCNDGADAGRTLELSKISKFNTEFQEEQIDADCQFPQGTCLTTVAGIDLPPEDVGHALQFLEFCAGFGKVLDLKKGQAEAVIREIINGRRGRRSQYSCVAQIYIQLLSLIEEEIGEESSASSPTDGQNSWFQSLGTYVSKCLFISKDIPSDYFGQGNEGYDKLSSSQKLKLLNFLCDEALNTKELRDWIDDQNSKILESKKDAREKVVAAKDKERSLKQKIKDELAKALIARNGVPVSVSEYDAIVSQIKSEAAQAHAEVLEAKGMVSKAEERRSDAVRTDPVLLDVNGRAFWRLSCYNNQSDVLLQDLGTWSEVPETEKWFVYDTEQKQDIDRYISSSRTKRLRARRVAESCLIANAP</sequence>
<dbReference type="PROSITE" id="PS50827">
    <property type="entry name" value="DDT"/>
    <property type="match status" value="1"/>
</dbReference>
<evidence type="ECO:0000256" key="5">
    <source>
        <dbReference type="ARBA" id="ARBA00022553"/>
    </source>
</evidence>
<keyword evidence="5" id="KW-0597">Phosphoprotein</keyword>
<name>A0A9Q0GK81_9ROSI</name>
<keyword evidence="4" id="KW-1017">Isopeptide bond</keyword>
<evidence type="ECO:0000256" key="3">
    <source>
        <dbReference type="ARBA" id="ARBA00022490"/>
    </source>
</evidence>
<reference evidence="12" key="1">
    <citation type="submission" date="2022-02" db="EMBL/GenBank/DDBJ databases">
        <authorList>
            <person name="Henning P.M."/>
            <person name="McCubbin A.G."/>
            <person name="Shore J.S."/>
        </authorList>
    </citation>
    <scope>NUCLEOTIDE SEQUENCE</scope>
    <source>
        <strain evidence="12">F60SS</strain>
        <tissue evidence="12">Leaves</tissue>
    </source>
</reference>
<comment type="caution">
    <text evidence="12">The sequence shown here is derived from an EMBL/GenBank/DDBJ whole genome shotgun (WGS) entry which is preliminary data.</text>
</comment>
<keyword evidence="13" id="KW-1185">Reference proteome</keyword>
<feature type="compositionally biased region" description="Basic and acidic residues" evidence="10">
    <location>
        <begin position="218"/>
        <end position="237"/>
    </location>
</feature>
<evidence type="ECO:0000256" key="1">
    <source>
        <dbReference type="ARBA" id="ARBA00004123"/>
    </source>
</evidence>
<dbReference type="GO" id="GO:0006355">
    <property type="term" value="P:regulation of DNA-templated transcription"/>
    <property type="evidence" value="ECO:0007669"/>
    <property type="project" value="InterPro"/>
</dbReference>
<dbReference type="Proteomes" id="UP001141552">
    <property type="component" value="Unassembled WGS sequence"/>
</dbReference>
<proteinExistence type="predicted"/>
<dbReference type="GO" id="GO:0005634">
    <property type="term" value="C:nucleus"/>
    <property type="evidence" value="ECO:0007669"/>
    <property type="project" value="UniProtKB-SubCell"/>
</dbReference>
<dbReference type="PANTHER" id="PTHR31169">
    <property type="entry name" value="OS05G0300700 PROTEIN"/>
    <property type="match status" value="1"/>
</dbReference>
<comment type="subcellular location">
    <subcellularLocation>
        <location evidence="2">Cytoplasm</location>
    </subcellularLocation>
    <subcellularLocation>
        <location evidence="1">Nucleus</location>
    </subcellularLocation>
</comment>
<keyword evidence="9" id="KW-0539">Nucleus</keyword>
<dbReference type="GO" id="GO:0005737">
    <property type="term" value="C:cytoplasm"/>
    <property type="evidence" value="ECO:0007669"/>
    <property type="project" value="UniProtKB-SubCell"/>
</dbReference>
<dbReference type="Pfam" id="PF15612">
    <property type="entry name" value="WHIM1"/>
    <property type="match status" value="1"/>
</dbReference>
<dbReference type="PANTHER" id="PTHR31169:SF8">
    <property type="entry name" value="ZINC-FINGER DOMAIN OF MONOAMINE-OXIDASE A REPRESSOR R1 PROTEIN"/>
    <property type="match status" value="1"/>
</dbReference>
<gene>
    <name evidence="12" type="ORF">Tsubulata_019368</name>
</gene>
<reference evidence="12" key="2">
    <citation type="journal article" date="2023" name="Plants (Basel)">
        <title>Annotation of the Turnera subulata (Passifloraceae) Draft Genome Reveals the S-Locus Evolved after the Divergence of Turneroideae from Passifloroideae in a Stepwise Manner.</title>
        <authorList>
            <person name="Henning P.M."/>
            <person name="Roalson E.H."/>
            <person name="Mir W."/>
            <person name="McCubbin A.G."/>
            <person name="Shore J.S."/>
        </authorList>
    </citation>
    <scope>NUCLEOTIDE SEQUENCE</scope>
    <source>
        <strain evidence="12">F60SS</strain>
    </source>
</reference>
<dbReference type="EMBL" id="JAKUCV010000426">
    <property type="protein sequence ID" value="KAJ4850074.1"/>
    <property type="molecule type" value="Genomic_DNA"/>
</dbReference>
<evidence type="ECO:0000256" key="2">
    <source>
        <dbReference type="ARBA" id="ARBA00004496"/>
    </source>
</evidence>
<keyword evidence="3" id="KW-0963">Cytoplasm</keyword>
<evidence type="ECO:0000256" key="9">
    <source>
        <dbReference type="ARBA" id="ARBA00023242"/>
    </source>
</evidence>